<evidence type="ECO:0000256" key="2">
    <source>
        <dbReference type="SAM" id="Phobius"/>
    </source>
</evidence>
<organism evidence="4 5">
    <name type="scientific">Symbiodinium natans</name>
    <dbReference type="NCBI Taxonomy" id="878477"/>
    <lineage>
        <taxon>Eukaryota</taxon>
        <taxon>Sar</taxon>
        <taxon>Alveolata</taxon>
        <taxon>Dinophyceae</taxon>
        <taxon>Suessiales</taxon>
        <taxon>Symbiodiniaceae</taxon>
        <taxon>Symbiodinium</taxon>
    </lineage>
</organism>
<feature type="transmembrane region" description="Helical" evidence="2">
    <location>
        <begin position="795"/>
        <end position="817"/>
    </location>
</feature>
<feature type="transmembrane region" description="Helical" evidence="2">
    <location>
        <begin position="521"/>
        <end position="539"/>
    </location>
</feature>
<name>A0A812J7D3_9DINO</name>
<reference evidence="4" key="1">
    <citation type="submission" date="2021-02" db="EMBL/GenBank/DDBJ databases">
        <authorList>
            <person name="Dougan E. K."/>
            <person name="Rhodes N."/>
            <person name="Thang M."/>
            <person name="Chan C."/>
        </authorList>
    </citation>
    <scope>NUCLEOTIDE SEQUENCE</scope>
</reference>
<protein>
    <recommendedName>
        <fullName evidence="6">G domain-containing protein</fullName>
    </recommendedName>
</protein>
<dbReference type="Proteomes" id="UP000604046">
    <property type="component" value="Unassembled WGS sequence"/>
</dbReference>
<accession>A0A812J7D3</accession>
<feature type="compositionally biased region" description="Basic and acidic residues" evidence="1">
    <location>
        <begin position="429"/>
        <end position="448"/>
    </location>
</feature>
<evidence type="ECO:0000256" key="1">
    <source>
        <dbReference type="SAM" id="MobiDB-lite"/>
    </source>
</evidence>
<feature type="transmembrane region" description="Helical" evidence="2">
    <location>
        <begin position="482"/>
        <end position="501"/>
    </location>
</feature>
<comment type="caution">
    <text evidence="4">The sequence shown here is derived from an EMBL/GenBank/DDBJ whole genome shotgun (WGS) entry which is preliminary data.</text>
</comment>
<dbReference type="SUPFAM" id="SSF52540">
    <property type="entry name" value="P-loop containing nucleoside triphosphate hydrolases"/>
    <property type="match status" value="1"/>
</dbReference>
<feature type="transmembrane region" description="Helical" evidence="2">
    <location>
        <begin position="751"/>
        <end position="775"/>
    </location>
</feature>
<keyword evidence="2" id="KW-0812">Transmembrane</keyword>
<keyword evidence="2" id="KW-1133">Transmembrane helix</keyword>
<evidence type="ECO:0000256" key="3">
    <source>
        <dbReference type="SAM" id="SignalP"/>
    </source>
</evidence>
<feature type="compositionally biased region" description="Basic residues" evidence="1">
    <location>
        <begin position="1003"/>
        <end position="1013"/>
    </location>
</feature>
<gene>
    <name evidence="4" type="ORF">SNAT2548_LOCUS5767</name>
</gene>
<evidence type="ECO:0000313" key="4">
    <source>
        <dbReference type="EMBL" id="CAE7198753.1"/>
    </source>
</evidence>
<feature type="transmembrane region" description="Helical" evidence="2">
    <location>
        <begin position="637"/>
        <end position="661"/>
    </location>
</feature>
<dbReference type="EMBL" id="CAJNDS010000372">
    <property type="protein sequence ID" value="CAE7198753.1"/>
    <property type="molecule type" value="Genomic_DNA"/>
</dbReference>
<evidence type="ECO:0000313" key="5">
    <source>
        <dbReference type="Proteomes" id="UP000604046"/>
    </source>
</evidence>
<feature type="chain" id="PRO_5032494418" description="G domain-containing protein" evidence="3">
    <location>
        <begin position="24"/>
        <end position="1013"/>
    </location>
</feature>
<feature type="region of interest" description="Disordered" evidence="1">
    <location>
        <begin position="429"/>
        <end position="450"/>
    </location>
</feature>
<sequence length="1013" mass="111076">MSAVGYGVAFMVMLVGMDSYAYSAQSGTEEVDALKSENVRYKEGWFTSACPGDLVVRLQSSTRKVSQPLHLELEILNICQGCFARIPEKSKLLVGDYGAERPHFARVAVQLANEITCPGSATVSVELKPKTSSNKIANLPAKLEVLILDPRGNEHPWGSAIVDFPYHAYRPVFRTGKRRYNLLVVGFPGAGKTTYITSLSSALSASNDQRLPRDVGQGRGHNTKAITKYDLSNLLDDKSVGFSFWDTWGICEGETCQFRDFSEEFLRNLTDGKVPDGFHLKEYDAQNGVFHDVRDHVLFTEAHRMHGVLFFMRYEHAIREPEKTLAKKYVTKIAELGYATMVILTWMHKACGTNNTQACEDDRVAKVAKALDIPSSSIFPFTRGSVTLSGYKDSAVSKYALQILQTAMDNANEHFSKSMEIAHQKALKEQAEKEAREQADRKEAERMVGRGPQPGDTVRAVLEQISELWNFSSEDAILMRSVAWLIAFLLVLVFRGTYGPLRVSVDDLPEWRRREVHVDMWLRVLLALLFVGLAAVIFLPEVKAGLIPSQWEVHSSRDCSSDSLRLEGVAYVMRRISEEECRAQCHERSDCSFASWSSSTCTLYSQCQFVSRSQFKLFQKRHSDAKVQLGPLLLSNLLVLLFPSISGIGVCSVVVSLVAWFSFMGSFGESGEAAGASWASEAAGAVALHAVALALQFASHWQLQERKSHVEKDELNKDDRQKEIERKLWKEVRGWGKTAMRKSRQIVITDLLVSLVILSILSLLIVQGAFAASGHNSFNILNFLSQALVGVDANLAMRALWLVVAVCFSAKPAILALHKFERGFRGLACNPLDEMTNAMESVADRAWEIEQLLDHETKGPALEDDNGNAAAVAVRDGAASGASQDFRIVKAGVLNRAKQHLQTYASQLQTDPTASFDRDDVLTELAKATQDAGATAGGAAFDVCKKVAFAVSGGWIGVAASVGATMASHGSAGSGNAEEVPSQQASGVLSVADAGEGSVQQRPGRRKQASPVD</sequence>
<keyword evidence="2" id="KW-0472">Membrane</keyword>
<feature type="region of interest" description="Disordered" evidence="1">
    <location>
        <begin position="967"/>
        <end position="1013"/>
    </location>
</feature>
<dbReference type="Gene3D" id="3.40.50.300">
    <property type="entry name" value="P-loop containing nucleotide triphosphate hydrolases"/>
    <property type="match status" value="1"/>
</dbReference>
<feature type="signal peptide" evidence="3">
    <location>
        <begin position="1"/>
        <end position="23"/>
    </location>
</feature>
<keyword evidence="5" id="KW-1185">Reference proteome</keyword>
<proteinExistence type="predicted"/>
<dbReference type="InterPro" id="IPR027417">
    <property type="entry name" value="P-loop_NTPase"/>
</dbReference>
<dbReference type="AlphaFoldDB" id="A0A812J7D3"/>
<dbReference type="OrthoDB" id="25620at2759"/>
<keyword evidence="3" id="KW-0732">Signal</keyword>
<evidence type="ECO:0008006" key="6">
    <source>
        <dbReference type="Google" id="ProtNLM"/>
    </source>
</evidence>